<keyword evidence="2" id="KW-1185">Reference proteome</keyword>
<dbReference type="RefSeq" id="WP_015550812.1">
    <property type="nucleotide sequence ID" value="NZ_FMUR01000012.1"/>
</dbReference>
<sequence length="55" mass="6238">MTALASWDISDLWANWQGACINSGSIWFRDVDTEKKEFKIVSLFDLREAGGEITD</sequence>
<evidence type="ECO:0000313" key="2">
    <source>
        <dbReference type="Proteomes" id="UP000183047"/>
    </source>
</evidence>
<evidence type="ECO:0000313" key="1">
    <source>
        <dbReference type="EMBL" id="SCY32348.1"/>
    </source>
</evidence>
<dbReference type="EMBL" id="FMUR01000012">
    <property type="protein sequence ID" value="SCY32348.1"/>
    <property type="molecule type" value="Genomic_DNA"/>
</dbReference>
<organism evidence="1 2">
    <name type="scientific">Butyrivibrio hungatei</name>
    <dbReference type="NCBI Taxonomy" id="185008"/>
    <lineage>
        <taxon>Bacteria</taxon>
        <taxon>Bacillati</taxon>
        <taxon>Bacillota</taxon>
        <taxon>Clostridia</taxon>
        <taxon>Lachnospirales</taxon>
        <taxon>Lachnospiraceae</taxon>
        <taxon>Butyrivibrio</taxon>
    </lineage>
</organism>
<proteinExistence type="predicted"/>
<gene>
    <name evidence="1" type="ORF">SAMN02910451_02183</name>
</gene>
<accession>A0A1G5F106</accession>
<name>A0A1G5F106_9FIRM</name>
<dbReference type="Proteomes" id="UP000183047">
    <property type="component" value="Unassembled WGS sequence"/>
</dbReference>
<reference evidence="2" key="1">
    <citation type="submission" date="2016-10" db="EMBL/GenBank/DDBJ databases">
        <authorList>
            <person name="Varghese N."/>
            <person name="Submissions S."/>
        </authorList>
    </citation>
    <scope>NUCLEOTIDE SEQUENCE [LARGE SCALE GENOMIC DNA]</scope>
    <source>
        <strain evidence="2">XBD2006</strain>
    </source>
</reference>
<protein>
    <submittedName>
        <fullName evidence="1">Uncharacterized protein</fullName>
    </submittedName>
</protein>
<dbReference type="AlphaFoldDB" id="A0A1G5F106"/>